<dbReference type="Gene3D" id="3.10.20.730">
    <property type="entry name" value="RNAP, epsilon subunit-like"/>
    <property type="match status" value="1"/>
</dbReference>
<sequence>MIYKVYYQLGKTEVPVREKTQTIFMESNSEKDVRLALKDREINIEFVQLLQGPYLEYEMQQENFKLMEIK</sequence>
<keyword evidence="7" id="KW-1185">Reference proteome</keyword>
<comment type="similarity">
    <text evidence="5">Belongs to the RNA polymerase subunit epsilon family.</text>
</comment>
<evidence type="ECO:0000313" key="7">
    <source>
        <dbReference type="Proteomes" id="UP001341444"/>
    </source>
</evidence>
<comment type="catalytic activity">
    <reaction evidence="5">
        <text>RNA(n) + a ribonucleoside 5'-triphosphate = RNA(n+1) + diphosphate</text>
        <dbReference type="Rhea" id="RHEA:21248"/>
        <dbReference type="Rhea" id="RHEA-COMP:14527"/>
        <dbReference type="Rhea" id="RHEA-COMP:17342"/>
        <dbReference type="ChEBI" id="CHEBI:33019"/>
        <dbReference type="ChEBI" id="CHEBI:61557"/>
        <dbReference type="ChEBI" id="CHEBI:140395"/>
        <dbReference type="EC" id="2.7.7.6"/>
    </reaction>
</comment>
<reference evidence="6 7" key="1">
    <citation type="submission" date="2023-03" db="EMBL/GenBank/DDBJ databases">
        <title>Bacillus Genome Sequencing.</title>
        <authorList>
            <person name="Dunlap C."/>
        </authorList>
    </citation>
    <scope>NUCLEOTIDE SEQUENCE [LARGE SCALE GENOMIC DNA]</scope>
    <source>
        <strain evidence="6 7">B-23453</strain>
    </source>
</reference>
<protein>
    <recommendedName>
        <fullName evidence="5">DNA-directed RNA polymerase subunit epsilon</fullName>
        <shortName evidence="5">RNAP epsilon subunit</shortName>
        <ecNumber evidence="5">2.7.7.6</ecNumber>
    </recommendedName>
    <alternativeName>
        <fullName evidence="5">RNA polymerase epsilon subunit</fullName>
    </alternativeName>
    <alternativeName>
        <fullName evidence="5">Transcriptase subunit epsilon</fullName>
    </alternativeName>
</protein>
<keyword evidence="4 5" id="KW-0804">Transcription</keyword>
<evidence type="ECO:0000256" key="5">
    <source>
        <dbReference type="HAMAP-Rule" id="MF_01553"/>
    </source>
</evidence>
<organism evidence="6 7">
    <name type="scientific">Heyndrickxia acidicola</name>
    <dbReference type="NCBI Taxonomy" id="209389"/>
    <lineage>
        <taxon>Bacteria</taxon>
        <taxon>Bacillati</taxon>
        <taxon>Bacillota</taxon>
        <taxon>Bacilli</taxon>
        <taxon>Bacillales</taxon>
        <taxon>Bacillaceae</taxon>
        <taxon>Heyndrickxia</taxon>
    </lineage>
</organism>
<dbReference type="Proteomes" id="UP001341444">
    <property type="component" value="Unassembled WGS sequence"/>
</dbReference>
<evidence type="ECO:0000313" key="6">
    <source>
        <dbReference type="EMBL" id="MED1204240.1"/>
    </source>
</evidence>
<dbReference type="NCBIfam" id="NF010188">
    <property type="entry name" value="PRK13667.1"/>
    <property type="match status" value="1"/>
</dbReference>
<keyword evidence="2 5" id="KW-0808">Transferase</keyword>
<keyword evidence="1 5" id="KW-0240">DNA-directed RNA polymerase</keyword>
<name>A0ABU6MME9_9BACI</name>
<accession>A0ABU6MME9</accession>
<proteinExistence type="inferred from homology"/>
<evidence type="ECO:0000256" key="4">
    <source>
        <dbReference type="ARBA" id="ARBA00023163"/>
    </source>
</evidence>
<comment type="function">
    <text evidence="5">A non-essential component of RNA polymerase (RNAP).</text>
</comment>
<evidence type="ECO:0000256" key="3">
    <source>
        <dbReference type="ARBA" id="ARBA00022695"/>
    </source>
</evidence>
<dbReference type="RefSeq" id="WP_066264914.1">
    <property type="nucleotide sequence ID" value="NZ_JARMAB010000021.1"/>
</dbReference>
<comment type="subunit">
    <text evidence="5">RNAP is composed of a core of 2 alpha, a beta and a beta' subunit. The core is associated with a delta subunit, and at least one of epsilon or omega. When a sigma factor is associated with the core the holoenzyme is formed, which can initiate transcription.</text>
</comment>
<dbReference type="HAMAP" id="MF_01553">
    <property type="entry name" value="RNApol_bact_RpoY"/>
    <property type="match status" value="1"/>
</dbReference>
<keyword evidence="3 5" id="KW-0548">Nucleotidyltransferase</keyword>
<dbReference type="Pfam" id="PF07288">
    <property type="entry name" value="RpoY"/>
    <property type="match status" value="1"/>
</dbReference>
<comment type="caution">
    <text evidence="6">The sequence shown here is derived from an EMBL/GenBank/DDBJ whole genome shotgun (WGS) entry which is preliminary data.</text>
</comment>
<gene>
    <name evidence="5" type="primary">rpoY</name>
    <name evidence="6" type="ORF">P4T90_14425</name>
</gene>
<dbReference type="EC" id="2.7.7.6" evidence="5"/>
<evidence type="ECO:0000256" key="2">
    <source>
        <dbReference type="ARBA" id="ARBA00022679"/>
    </source>
</evidence>
<dbReference type="InterPro" id="IPR009907">
    <property type="entry name" value="RpoY"/>
</dbReference>
<evidence type="ECO:0000256" key="1">
    <source>
        <dbReference type="ARBA" id="ARBA00022478"/>
    </source>
</evidence>
<dbReference type="EMBL" id="JARMAB010000021">
    <property type="protein sequence ID" value="MED1204240.1"/>
    <property type="molecule type" value="Genomic_DNA"/>
</dbReference>